<dbReference type="HOGENOM" id="CLU_201070_0_0_9"/>
<accession>A0A125WA46</accession>
<gene>
    <name evidence="2" type="ORF">HMPREF9498_00149</name>
</gene>
<dbReference type="EMBL" id="AEBR01000005">
    <property type="protein sequence ID" value="EFM84174.1"/>
    <property type="molecule type" value="Genomic_DNA"/>
</dbReference>
<evidence type="ECO:0000256" key="1">
    <source>
        <dbReference type="SAM" id="Phobius"/>
    </source>
</evidence>
<keyword evidence="1" id="KW-0472">Membrane</keyword>
<feature type="transmembrane region" description="Helical" evidence="1">
    <location>
        <begin position="29"/>
        <end position="47"/>
    </location>
</feature>
<dbReference type="AlphaFoldDB" id="A0A125WA46"/>
<keyword evidence="1" id="KW-1133">Transmembrane helix</keyword>
<sequence length="73" mass="8725">MAYHTYEFLKRRKNDPKWRKAYTSARNKRIIGTLVTINIIIWGFVLWKKIESGDIEVNNIIDVLKSKINEFLN</sequence>
<proteinExistence type="predicted"/>
<comment type="caution">
    <text evidence="2">The sequence shown here is derived from an EMBL/GenBank/DDBJ whole genome shotgun (WGS) entry which is preliminary data.</text>
</comment>
<evidence type="ECO:0000313" key="3">
    <source>
        <dbReference type="Proteomes" id="UP000004846"/>
    </source>
</evidence>
<protein>
    <submittedName>
        <fullName evidence="2">Uncharacterized protein</fullName>
    </submittedName>
</protein>
<name>A0A125WA46_ENTFL</name>
<dbReference type="RefSeq" id="WP_002355814.1">
    <property type="nucleotide sequence ID" value="NZ_GL454411.1"/>
</dbReference>
<evidence type="ECO:0000313" key="2">
    <source>
        <dbReference type="EMBL" id="EFM84174.1"/>
    </source>
</evidence>
<keyword evidence="1" id="KW-0812">Transmembrane</keyword>
<organism evidence="2 3">
    <name type="scientific">Enterococcus faecalis TX4248</name>
    <dbReference type="NCBI Taxonomy" id="749495"/>
    <lineage>
        <taxon>Bacteria</taxon>
        <taxon>Bacillati</taxon>
        <taxon>Bacillota</taxon>
        <taxon>Bacilli</taxon>
        <taxon>Lactobacillales</taxon>
        <taxon>Enterococcaceae</taxon>
        <taxon>Enterococcus</taxon>
    </lineage>
</organism>
<reference evidence="2 3" key="1">
    <citation type="submission" date="2010-07" db="EMBL/GenBank/DDBJ databases">
        <authorList>
            <person name="Sid Ahmed O."/>
        </authorList>
    </citation>
    <scope>NUCLEOTIDE SEQUENCE [LARGE SCALE GENOMIC DNA]</scope>
    <source>
        <strain evidence="2 3">TX4248</strain>
    </source>
</reference>
<dbReference type="Proteomes" id="UP000004846">
    <property type="component" value="Unassembled WGS sequence"/>
</dbReference>